<keyword evidence="4" id="KW-0805">Transcription regulation</keyword>
<accession>A0AAJ8K7R9</accession>
<dbReference type="EMBL" id="CP144543">
    <property type="protein sequence ID" value="WVW82744.1"/>
    <property type="molecule type" value="Genomic_DNA"/>
</dbReference>
<keyword evidence="3" id="KW-0862">Zinc</keyword>
<dbReference type="CDD" id="cd12148">
    <property type="entry name" value="fungal_TF_MHR"/>
    <property type="match status" value="1"/>
</dbReference>
<protein>
    <recommendedName>
        <fullName evidence="9">Zn(2)-C6 fungal-type domain-containing protein</fullName>
    </recommendedName>
</protein>
<dbReference type="Pfam" id="PF00172">
    <property type="entry name" value="Zn_clus"/>
    <property type="match status" value="1"/>
</dbReference>
<dbReference type="PROSITE" id="PS00463">
    <property type="entry name" value="ZN2_CY6_FUNGAL_1"/>
    <property type="match status" value="1"/>
</dbReference>
<dbReference type="InterPro" id="IPR036864">
    <property type="entry name" value="Zn2-C6_fun-type_DNA-bd_sf"/>
</dbReference>
<dbReference type="AlphaFoldDB" id="A0AAJ8K7R9"/>
<comment type="subcellular location">
    <subcellularLocation>
        <location evidence="1">Nucleus</location>
    </subcellularLocation>
</comment>
<dbReference type="Pfam" id="PF04082">
    <property type="entry name" value="Fungal_trans"/>
    <property type="match status" value="1"/>
</dbReference>
<keyword evidence="6" id="KW-0804">Transcription</keyword>
<dbReference type="GO" id="GO:0003677">
    <property type="term" value="F:DNA binding"/>
    <property type="evidence" value="ECO:0007669"/>
    <property type="project" value="UniProtKB-KW"/>
</dbReference>
<feature type="region of interest" description="Disordered" evidence="8">
    <location>
        <begin position="85"/>
        <end position="161"/>
    </location>
</feature>
<dbReference type="InterPro" id="IPR051615">
    <property type="entry name" value="Transcr_Regulatory_Elem"/>
</dbReference>
<reference evidence="10" key="2">
    <citation type="submission" date="2024-02" db="EMBL/GenBank/DDBJ databases">
        <title>Comparative genomics of Cryptococcus and Kwoniella reveals pathogenesis evolution and contrasting modes of karyotype evolution via chromosome fusion or intercentromeric recombination.</title>
        <authorList>
            <person name="Coelho M.A."/>
            <person name="David-Palma M."/>
            <person name="Shea T."/>
            <person name="Bowers K."/>
            <person name="McGinley-Smith S."/>
            <person name="Mohammad A.W."/>
            <person name="Gnirke A."/>
            <person name="Yurkov A.M."/>
            <person name="Nowrousian M."/>
            <person name="Sun S."/>
            <person name="Cuomo C.A."/>
            <person name="Heitman J."/>
        </authorList>
    </citation>
    <scope>NUCLEOTIDE SEQUENCE</scope>
    <source>
        <strain evidence="10">CBS 10118</strain>
    </source>
</reference>
<evidence type="ECO:0000313" key="11">
    <source>
        <dbReference type="Proteomes" id="UP000092730"/>
    </source>
</evidence>
<dbReference type="GO" id="GO:0008270">
    <property type="term" value="F:zinc ion binding"/>
    <property type="evidence" value="ECO:0007669"/>
    <property type="project" value="InterPro"/>
</dbReference>
<dbReference type="InterPro" id="IPR007219">
    <property type="entry name" value="XnlR_reg_dom"/>
</dbReference>
<organism evidence="10 11">
    <name type="scientific">Kwoniella bestiolae CBS 10118</name>
    <dbReference type="NCBI Taxonomy" id="1296100"/>
    <lineage>
        <taxon>Eukaryota</taxon>
        <taxon>Fungi</taxon>
        <taxon>Dikarya</taxon>
        <taxon>Basidiomycota</taxon>
        <taxon>Agaricomycotina</taxon>
        <taxon>Tremellomycetes</taxon>
        <taxon>Tremellales</taxon>
        <taxon>Cryptococcaceae</taxon>
        <taxon>Kwoniella</taxon>
    </lineage>
</organism>
<dbReference type="SMART" id="SM00906">
    <property type="entry name" value="Fungal_trans"/>
    <property type="match status" value="1"/>
</dbReference>
<proteinExistence type="predicted"/>
<dbReference type="GO" id="GO:0005634">
    <property type="term" value="C:nucleus"/>
    <property type="evidence" value="ECO:0007669"/>
    <property type="project" value="UniProtKB-SubCell"/>
</dbReference>
<dbReference type="GeneID" id="30213574"/>
<dbReference type="RefSeq" id="XP_019042566.2">
    <property type="nucleotide sequence ID" value="XM_019195743.2"/>
</dbReference>
<feature type="compositionally biased region" description="Polar residues" evidence="8">
    <location>
        <begin position="1"/>
        <end position="15"/>
    </location>
</feature>
<evidence type="ECO:0000256" key="3">
    <source>
        <dbReference type="ARBA" id="ARBA00022833"/>
    </source>
</evidence>
<feature type="compositionally biased region" description="Polar residues" evidence="8">
    <location>
        <begin position="112"/>
        <end position="121"/>
    </location>
</feature>
<dbReference type="PANTHER" id="PTHR31313:SF81">
    <property type="entry name" value="TY1 ENHANCER ACTIVATOR"/>
    <property type="match status" value="1"/>
</dbReference>
<dbReference type="SUPFAM" id="SSF57701">
    <property type="entry name" value="Zn2/Cys6 DNA-binding domain"/>
    <property type="match status" value="1"/>
</dbReference>
<evidence type="ECO:0000313" key="10">
    <source>
        <dbReference type="EMBL" id="WVW82744.1"/>
    </source>
</evidence>
<reference evidence="10" key="1">
    <citation type="submission" date="2013-07" db="EMBL/GenBank/DDBJ databases">
        <authorList>
            <consortium name="The Broad Institute Genome Sequencing Platform"/>
            <person name="Cuomo C."/>
            <person name="Litvintseva A."/>
            <person name="Chen Y."/>
            <person name="Heitman J."/>
            <person name="Sun S."/>
            <person name="Springer D."/>
            <person name="Dromer F."/>
            <person name="Young S.K."/>
            <person name="Zeng Q."/>
            <person name="Gargeya S."/>
            <person name="Fitzgerald M."/>
            <person name="Abouelleil A."/>
            <person name="Alvarado L."/>
            <person name="Berlin A.M."/>
            <person name="Chapman S.B."/>
            <person name="Dewar J."/>
            <person name="Goldberg J."/>
            <person name="Griggs A."/>
            <person name="Gujja S."/>
            <person name="Hansen M."/>
            <person name="Howarth C."/>
            <person name="Imamovic A."/>
            <person name="Larimer J."/>
            <person name="McCowan C."/>
            <person name="Murphy C."/>
            <person name="Pearson M."/>
            <person name="Priest M."/>
            <person name="Roberts A."/>
            <person name="Saif S."/>
            <person name="Shea T."/>
            <person name="Sykes S."/>
            <person name="Wortman J."/>
            <person name="Nusbaum C."/>
            <person name="Birren B."/>
        </authorList>
    </citation>
    <scope>NUCLEOTIDE SEQUENCE</scope>
    <source>
        <strain evidence="10">CBS 10118</strain>
    </source>
</reference>
<dbReference type="InterPro" id="IPR001138">
    <property type="entry name" value="Zn2Cys6_DnaBD"/>
</dbReference>
<feature type="compositionally biased region" description="Polar residues" evidence="8">
    <location>
        <begin position="131"/>
        <end position="151"/>
    </location>
</feature>
<evidence type="ECO:0000256" key="5">
    <source>
        <dbReference type="ARBA" id="ARBA00023125"/>
    </source>
</evidence>
<evidence type="ECO:0000259" key="9">
    <source>
        <dbReference type="PROSITE" id="PS50048"/>
    </source>
</evidence>
<dbReference type="PROSITE" id="PS50048">
    <property type="entry name" value="ZN2_CY6_FUNGAL_2"/>
    <property type="match status" value="1"/>
</dbReference>
<dbReference type="KEGG" id="kbi:30213574"/>
<feature type="region of interest" description="Disordered" evidence="8">
    <location>
        <begin position="1"/>
        <end position="22"/>
    </location>
</feature>
<dbReference type="PANTHER" id="PTHR31313">
    <property type="entry name" value="TY1 ENHANCER ACTIVATOR"/>
    <property type="match status" value="1"/>
</dbReference>
<evidence type="ECO:0000256" key="6">
    <source>
        <dbReference type="ARBA" id="ARBA00023163"/>
    </source>
</evidence>
<dbReference type="GO" id="GO:0000981">
    <property type="term" value="F:DNA-binding transcription factor activity, RNA polymerase II-specific"/>
    <property type="evidence" value="ECO:0007669"/>
    <property type="project" value="InterPro"/>
</dbReference>
<evidence type="ECO:0000256" key="4">
    <source>
        <dbReference type="ARBA" id="ARBA00023015"/>
    </source>
</evidence>
<gene>
    <name evidence="10" type="ORF">I302_104755</name>
</gene>
<feature type="domain" description="Zn(2)-C6 fungal-type" evidence="9">
    <location>
        <begin position="30"/>
        <end position="59"/>
    </location>
</feature>
<dbReference type="Gene3D" id="4.10.240.10">
    <property type="entry name" value="Zn(2)-C6 fungal-type DNA-binding domain"/>
    <property type="match status" value="1"/>
</dbReference>
<keyword evidence="7" id="KW-0539">Nucleus</keyword>
<evidence type="ECO:0000256" key="7">
    <source>
        <dbReference type="ARBA" id="ARBA00023242"/>
    </source>
</evidence>
<keyword evidence="11" id="KW-1185">Reference proteome</keyword>
<evidence type="ECO:0000256" key="8">
    <source>
        <dbReference type="SAM" id="MobiDB-lite"/>
    </source>
</evidence>
<dbReference type="SMART" id="SM00066">
    <property type="entry name" value="GAL4"/>
    <property type="match status" value="1"/>
</dbReference>
<sequence length="726" mass="81828">MSEATPSAETPSGDGSSHRNRRKVTHIAKACVRCRRRKVRCNGEQPCMECSEKEINCVYEIDDRRRTKSDMDDVRERIARLERMLASRDAARSESNTINRESESPPPPSAMTGRSQSTMPNQDLDEFDFSNLINSDDSTSLNVSGPSTSNLRDTDPPARISRYPELPLTSTHFDRLKSTPGNGPSIQYGATSIWTHDNYDAPIAQTQDSRGPDLLPGEWVDWGRNLPSTLMRVLNKTMHDRAIDHYAAYYASWCMVLDSEAFKRDLVVCNISSIHPQQSSTPRWTSNYSPFLHNVVVFLGLFYNREAWPEAYNVFRDCFVDHCTALLKKEFERPPLSALRAVNLFGTCLAQNDIGSHDYGYTYYGMTVAMIQVLGLNINCEAYVTQGRMSLSEFESRNAAYWAAYMYDLLRSISAGRNPMIAAPQPDIPFPAISAEDDNTAWFSSASSIGEEMRLGHTLNGVKSMRSTVFHWTTRIGCLLAKVLDTLYSTKKEPVNRDEVIDEISSSLDRWYNEQPFADPKICPLPHIILLHILYHLTRIFLFRPFYRTSVTSINASPADHCDRAAKSILNLLKLYDRYHGLRYGVGTFMNATFTSATVFLLKAVVNQEGSIHMPSRESSKDIEEITYFMSQLAITFSEAARGLNILQSLCSEWLPSLANSSTNENRDAVGLNSQIEPSGLQFQHNAEFVAGNGMTTMGYQNFFNFNDFPTDDNFYNAILSFVGGT</sequence>
<dbReference type="GO" id="GO:0006351">
    <property type="term" value="P:DNA-templated transcription"/>
    <property type="evidence" value="ECO:0007669"/>
    <property type="project" value="InterPro"/>
</dbReference>
<name>A0AAJ8K7R9_9TREE</name>
<keyword evidence="2" id="KW-0479">Metal-binding</keyword>
<dbReference type="Proteomes" id="UP000092730">
    <property type="component" value="Chromosome 3"/>
</dbReference>
<evidence type="ECO:0000256" key="2">
    <source>
        <dbReference type="ARBA" id="ARBA00022723"/>
    </source>
</evidence>
<keyword evidence="5" id="KW-0238">DNA-binding</keyword>
<evidence type="ECO:0000256" key="1">
    <source>
        <dbReference type="ARBA" id="ARBA00004123"/>
    </source>
</evidence>